<feature type="transmembrane region" description="Helical" evidence="7">
    <location>
        <begin position="302"/>
        <end position="330"/>
    </location>
</feature>
<protein>
    <submittedName>
        <fullName evidence="8">Na/Pi cotransporter family protein</fullName>
    </submittedName>
</protein>
<evidence type="ECO:0000313" key="9">
    <source>
        <dbReference type="Proteomes" id="UP000725002"/>
    </source>
</evidence>
<sequence>MVLQILTLLGALGMFLYGMNMMSSGLQKAAGERLKSFLAAMTSNPFKRVLTGLSITAIIQSSSATTVMVVSFVNAGLLTLTQAVGVIMGANIGTTVTAWIISLLGFTADISVLSIPLMAVGFVCTMSKKSKSKNIGELIIGFSLLFLGLSFMKSSVPDLQSSPEVLSFITKWTDFGFGSVLIFLVFGTLLTLVLQSSSATVALTLIMLNMGWIPFEMGAAMVLGENIGTTITANIAAAVANTAAKRAARAHTLFNVFGVVWALIFFHPFLAFIGKIITLMGYPDPTTAVYTGSEATGNAETAALYGISMMHTMFNLINTCILIWFTPLIVKAVSWMVKAPANQEEDNFKLQFINVGAMRTAELAIEQALKEIIHFAQISRKGFGYVRSAVNEENPDKFEEYRAKLVKYEEIADRIEHEIAAFLNNLSKQELSDDTITEVRMMYKIIGELESLGDSGEAISRILSQKNAHGKAFSPEAITKLNRMIDQVDRAYDVMIRNLSGDITKIDDIASAYDAEDSINNMRNNLRDEEIRLIEQKGDNYQTSVWYMDIISHLEQMGDFMINVSESLLKYSNSLK</sequence>
<keyword evidence="4 7" id="KW-1133">Transmembrane helix</keyword>
<organism evidence="8 9">
    <name type="scientific">Candidatus Cryptobacteroides avicola</name>
    <dbReference type="NCBI Taxonomy" id="2840757"/>
    <lineage>
        <taxon>Bacteria</taxon>
        <taxon>Pseudomonadati</taxon>
        <taxon>Bacteroidota</taxon>
        <taxon>Bacteroidia</taxon>
        <taxon>Bacteroidales</taxon>
        <taxon>Candidatus Cryptobacteroides</taxon>
    </lineage>
</organism>
<keyword evidence="5 7" id="KW-0472">Membrane</keyword>
<feature type="transmembrane region" description="Helical" evidence="7">
    <location>
        <begin position="175"/>
        <end position="194"/>
    </location>
</feature>
<proteinExistence type="predicted"/>
<dbReference type="NCBIfam" id="TIGR00704">
    <property type="entry name" value="NaPi_cotrn_rel"/>
    <property type="match status" value="1"/>
</dbReference>
<evidence type="ECO:0000256" key="7">
    <source>
        <dbReference type="SAM" id="Phobius"/>
    </source>
</evidence>
<dbReference type="Pfam" id="PF02690">
    <property type="entry name" value="Na_Pi_cotrans"/>
    <property type="match status" value="2"/>
</dbReference>
<feature type="coiled-coil region" evidence="6">
    <location>
        <begin position="512"/>
        <end position="539"/>
    </location>
</feature>
<feature type="transmembrane region" description="Helical" evidence="7">
    <location>
        <begin position="138"/>
        <end position="155"/>
    </location>
</feature>
<dbReference type="NCBIfam" id="NF037997">
    <property type="entry name" value="Na_Pi_symport"/>
    <property type="match status" value="1"/>
</dbReference>
<keyword evidence="2" id="KW-1003">Cell membrane</keyword>
<gene>
    <name evidence="8" type="ORF">IAB75_06730</name>
</gene>
<dbReference type="Gene3D" id="1.20.58.220">
    <property type="entry name" value="Phosphate transport system protein phou homolog 2, domain 2"/>
    <property type="match status" value="1"/>
</dbReference>
<evidence type="ECO:0000256" key="1">
    <source>
        <dbReference type="ARBA" id="ARBA00004651"/>
    </source>
</evidence>
<dbReference type="AlphaFoldDB" id="A0A940III3"/>
<feature type="transmembrane region" description="Helical" evidence="7">
    <location>
        <begin position="227"/>
        <end position="244"/>
    </location>
</feature>
<dbReference type="GO" id="GO:0044341">
    <property type="term" value="P:sodium-dependent phosphate transport"/>
    <property type="evidence" value="ECO:0007669"/>
    <property type="project" value="InterPro"/>
</dbReference>
<name>A0A940III3_9BACT</name>
<accession>A0A940III3</accession>
<evidence type="ECO:0000256" key="6">
    <source>
        <dbReference type="SAM" id="Coils"/>
    </source>
</evidence>
<dbReference type="PANTHER" id="PTHR10010">
    <property type="entry name" value="SOLUTE CARRIER FAMILY 34 SODIUM PHOSPHATE , MEMBER 2-RELATED"/>
    <property type="match status" value="1"/>
</dbReference>
<dbReference type="EMBL" id="JADILV010000045">
    <property type="protein sequence ID" value="MBO8483790.1"/>
    <property type="molecule type" value="Genomic_DNA"/>
</dbReference>
<comment type="subcellular location">
    <subcellularLocation>
        <location evidence="1">Cell membrane</location>
        <topology evidence="1">Multi-pass membrane protein</topology>
    </subcellularLocation>
</comment>
<keyword evidence="3 7" id="KW-0812">Transmembrane</keyword>
<comment type="caution">
    <text evidence="8">The sequence shown here is derived from an EMBL/GenBank/DDBJ whole genome shotgun (WGS) entry which is preliminary data.</text>
</comment>
<dbReference type="SUPFAM" id="SSF109755">
    <property type="entry name" value="PhoU-like"/>
    <property type="match status" value="1"/>
</dbReference>
<dbReference type="InterPro" id="IPR003841">
    <property type="entry name" value="Na/Pi_transpt"/>
</dbReference>
<feature type="coiled-coil region" evidence="6">
    <location>
        <begin position="398"/>
        <end position="425"/>
    </location>
</feature>
<dbReference type="InterPro" id="IPR038078">
    <property type="entry name" value="PhoU-like_sf"/>
</dbReference>
<evidence type="ECO:0000256" key="4">
    <source>
        <dbReference type="ARBA" id="ARBA00022989"/>
    </source>
</evidence>
<evidence type="ECO:0000313" key="8">
    <source>
        <dbReference type="EMBL" id="MBO8483790.1"/>
    </source>
</evidence>
<evidence type="ECO:0000256" key="5">
    <source>
        <dbReference type="ARBA" id="ARBA00023136"/>
    </source>
</evidence>
<feature type="transmembrane region" description="Helical" evidence="7">
    <location>
        <begin position="256"/>
        <end position="282"/>
    </location>
</feature>
<evidence type="ECO:0000256" key="3">
    <source>
        <dbReference type="ARBA" id="ARBA00022692"/>
    </source>
</evidence>
<dbReference type="Proteomes" id="UP000725002">
    <property type="component" value="Unassembled WGS sequence"/>
</dbReference>
<reference evidence="8" key="2">
    <citation type="journal article" date="2021" name="PeerJ">
        <title>Extensive microbial diversity within the chicken gut microbiome revealed by metagenomics and culture.</title>
        <authorList>
            <person name="Gilroy R."/>
            <person name="Ravi A."/>
            <person name="Getino M."/>
            <person name="Pursley I."/>
            <person name="Horton D.L."/>
            <person name="Alikhan N.F."/>
            <person name="Baker D."/>
            <person name="Gharbi K."/>
            <person name="Hall N."/>
            <person name="Watson M."/>
            <person name="Adriaenssens E.M."/>
            <person name="Foster-Nyarko E."/>
            <person name="Jarju S."/>
            <person name="Secka A."/>
            <person name="Antonio M."/>
            <person name="Oren A."/>
            <person name="Chaudhuri R.R."/>
            <person name="La Ragione R."/>
            <person name="Hildebrand F."/>
            <person name="Pallen M.J."/>
        </authorList>
    </citation>
    <scope>NUCLEOTIDE SEQUENCE</scope>
    <source>
        <strain evidence="8">G3-8215</strain>
    </source>
</reference>
<evidence type="ECO:0000256" key="2">
    <source>
        <dbReference type="ARBA" id="ARBA00022475"/>
    </source>
</evidence>
<dbReference type="GO" id="GO:0005436">
    <property type="term" value="F:sodium:phosphate symporter activity"/>
    <property type="evidence" value="ECO:0007669"/>
    <property type="project" value="InterPro"/>
</dbReference>
<dbReference type="InterPro" id="IPR004633">
    <property type="entry name" value="NaPi_cotrn-rel/YqeW-like"/>
</dbReference>
<dbReference type="PANTHER" id="PTHR10010:SF46">
    <property type="entry name" value="SODIUM-DEPENDENT PHOSPHATE TRANSPORT PROTEIN 2B"/>
    <property type="match status" value="1"/>
</dbReference>
<feature type="transmembrane region" description="Helical" evidence="7">
    <location>
        <begin position="110"/>
        <end position="126"/>
    </location>
</feature>
<dbReference type="GO" id="GO:0005886">
    <property type="term" value="C:plasma membrane"/>
    <property type="evidence" value="ECO:0007669"/>
    <property type="project" value="UniProtKB-SubCell"/>
</dbReference>
<keyword evidence="6" id="KW-0175">Coiled coil</keyword>
<feature type="transmembrane region" description="Helical" evidence="7">
    <location>
        <begin position="201"/>
        <end position="221"/>
    </location>
</feature>
<reference evidence="8" key="1">
    <citation type="submission" date="2020-10" db="EMBL/GenBank/DDBJ databases">
        <authorList>
            <person name="Gilroy R."/>
        </authorList>
    </citation>
    <scope>NUCLEOTIDE SEQUENCE</scope>
    <source>
        <strain evidence="8">G3-8215</strain>
    </source>
</reference>